<evidence type="ECO:0000313" key="4">
    <source>
        <dbReference type="EMBL" id="XCH74656.1"/>
    </source>
</evidence>
<dbReference type="InterPro" id="IPR010466">
    <property type="entry name" value="DUF1058"/>
</dbReference>
<proteinExistence type="predicted"/>
<feature type="chain" id="PRO_5043289221" evidence="2">
    <location>
        <begin position="25"/>
        <end position="192"/>
    </location>
</feature>
<keyword evidence="2" id="KW-0732">Signal</keyword>
<protein>
    <submittedName>
        <fullName evidence="4">SH3 domain-containing protein</fullName>
    </submittedName>
</protein>
<feature type="signal peptide" evidence="2">
    <location>
        <begin position="1"/>
        <end position="24"/>
    </location>
</feature>
<dbReference type="EMBL" id="CP157762">
    <property type="protein sequence ID" value="XBP93957.1"/>
    <property type="molecule type" value="Genomic_DNA"/>
</dbReference>
<dbReference type="Pfam" id="PF06347">
    <property type="entry name" value="SH3_4"/>
    <property type="match status" value="1"/>
</dbReference>
<gene>
    <name evidence="4" type="ORF">ABUL08_00645</name>
    <name evidence="3" type="ORF">VK199_00640</name>
</gene>
<organism evidence="4">
    <name type="scientific">Micromonospora sp. CCTCC AA 2012012</name>
    <dbReference type="NCBI Taxonomy" id="3111921"/>
    <lineage>
        <taxon>Bacteria</taxon>
        <taxon>Bacillati</taxon>
        <taxon>Actinomycetota</taxon>
        <taxon>Actinomycetes</taxon>
        <taxon>Micromonosporales</taxon>
        <taxon>Micromonosporaceae</taxon>
        <taxon>Micromonospora</taxon>
    </lineage>
</organism>
<accession>A0AAU8HHL2</accession>
<name>A0AAU8HHL2_9ACTN</name>
<dbReference type="AlphaFoldDB" id="A0AAU8HHL2"/>
<reference evidence="3" key="1">
    <citation type="submission" date="2024-01" db="EMBL/GenBank/DDBJ databases">
        <title>The genome sequence of Micromonospora mangrovi CCTCC AA 2012012.</title>
        <authorList>
            <person name="Gao J."/>
        </authorList>
    </citation>
    <scope>NUCLEOTIDE SEQUENCE</scope>
    <source>
        <strain evidence="3">CCTCC AA 2012012</strain>
    </source>
</reference>
<reference evidence="4" key="2">
    <citation type="submission" date="2024-06" db="EMBL/GenBank/DDBJ databases">
        <title>Micromonospora mangrovi CCTCC AA 2012012 genome sequences.</title>
        <authorList>
            <person name="Gao J."/>
        </authorList>
    </citation>
    <scope>NUCLEOTIDE SEQUENCE</scope>
    <source>
        <strain evidence="4">CCTCC AA 2012012</strain>
    </source>
</reference>
<feature type="region of interest" description="Disordered" evidence="1">
    <location>
        <begin position="173"/>
        <end position="192"/>
    </location>
</feature>
<evidence type="ECO:0000256" key="2">
    <source>
        <dbReference type="SAM" id="SignalP"/>
    </source>
</evidence>
<evidence type="ECO:0000256" key="1">
    <source>
        <dbReference type="SAM" id="MobiDB-lite"/>
    </source>
</evidence>
<dbReference type="RefSeq" id="WP_350933650.1">
    <property type="nucleotide sequence ID" value="NZ_CP157762.1"/>
</dbReference>
<dbReference type="EMBL" id="CP159342">
    <property type="protein sequence ID" value="XCH74656.1"/>
    <property type="molecule type" value="Genomic_DNA"/>
</dbReference>
<sequence length="192" mass="20174">MTPRMRGVLAGATLLLALVGTAAATGGGSLSAPPARAATGDGRLVLVSGRDDHGLLAVERVALRDRPAADAAEVGQVPDGTLARVEEVRGSWLRVRTVEGPPTRGWLDDFFLRGGVHLVGPPPTCAVPFGGGTVPVGEQAVVLDLRADRAEVRINRTGATDWVDRAVVREIPPERCTPTGPEQPHADHQHHH</sequence>
<evidence type="ECO:0000313" key="3">
    <source>
        <dbReference type="EMBL" id="XBP93957.1"/>
    </source>
</evidence>